<proteinExistence type="predicted"/>
<comment type="caution">
    <text evidence="1">The sequence shown here is derived from an EMBL/GenBank/DDBJ whole genome shotgun (WGS) entry which is preliminary data.</text>
</comment>
<evidence type="ECO:0000313" key="1">
    <source>
        <dbReference type="EMBL" id="KAI5652764.1"/>
    </source>
</evidence>
<name>A0ACB9ZW70_CATRO</name>
<reference evidence="2" key="1">
    <citation type="journal article" date="2023" name="Nat. Plants">
        <title>Single-cell RNA sequencing provides a high-resolution roadmap for understanding the multicellular compartmentation of specialized metabolism.</title>
        <authorList>
            <person name="Sun S."/>
            <person name="Shen X."/>
            <person name="Li Y."/>
            <person name="Li Y."/>
            <person name="Wang S."/>
            <person name="Li R."/>
            <person name="Zhang H."/>
            <person name="Shen G."/>
            <person name="Guo B."/>
            <person name="Wei J."/>
            <person name="Xu J."/>
            <person name="St-Pierre B."/>
            <person name="Chen S."/>
            <person name="Sun C."/>
        </authorList>
    </citation>
    <scope>NUCLEOTIDE SEQUENCE [LARGE SCALE GENOMIC DNA]</scope>
</reference>
<gene>
    <name evidence="1" type="ORF">M9H77_29951</name>
</gene>
<keyword evidence="2" id="KW-1185">Reference proteome</keyword>
<sequence length="507" mass="59255">MQGNQRPGGHKQFPESSWLVHVANKPCTRFSILLCVSLLSLFAYLSSLFQESGVGINSAWRIIEEEFPLNCSSFSNLTRTCPSNYYPPNFQRINQDPFSATSCPHYFHWIHEDLGPWRETGITREMVARANKTANFRLVILNGRAYVETYEKAFQTRDNFTLWGILQLLRRYPGKVPDLDMMFDCVDWPVIRKIDYQGPNATSPPPLFRYCGDHETLDIVFPDWSFWGWPEINIKPWELLRMELKEGNKKVSWQDREPYAFWKGNPDVAEKRMDLLKCNVTDHQEWYARVYAQDWGKESQQGYQQSNLADQCIHRYKIYIEGSAWSVSEKYILACDSVSLLVKPHYYDFFTRSLMPLHHYWPIREEEKCRDIKFAVVWGNIHERKAQAMGKAASNFIIRDLKMDYVYDYMFHLLNEYAKLLNYKPTIPEQAVELCSEAMACPAEGAEKKFMIESMAKGPEYSSPCALPPPFDAPTLASFLRRKANSIMNVELFEQKYWESQGGKQKH</sequence>
<accession>A0ACB9ZW70</accession>
<evidence type="ECO:0000313" key="2">
    <source>
        <dbReference type="Proteomes" id="UP001060085"/>
    </source>
</evidence>
<dbReference type="EMBL" id="CM044707">
    <property type="protein sequence ID" value="KAI5652764.1"/>
    <property type="molecule type" value="Genomic_DNA"/>
</dbReference>
<dbReference type="Proteomes" id="UP001060085">
    <property type="component" value="Linkage Group LG07"/>
</dbReference>
<protein>
    <submittedName>
        <fullName evidence="1">Uncharacterized protein</fullName>
    </submittedName>
</protein>
<organism evidence="1 2">
    <name type="scientific">Catharanthus roseus</name>
    <name type="common">Madagascar periwinkle</name>
    <name type="synonym">Vinca rosea</name>
    <dbReference type="NCBI Taxonomy" id="4058"/>
    <lineage>
        <taxon>Eukaryota</taxon>
        <taxon>Viridiplantae</taxon>
        <taxon>Streptophyta</taxon>
        <taxon>Embryophyta</taxon>
        <taxon>Tracheophyta</taxon>
        <taxon>Spermatophyta</taxon>
        <taxon>Magnoliopsida</taxon>
        <taxon>eudicotyledons</taxon>
        <taxon>Gunneridae</taxon>
        <taxon>Pentapetalae</taxon>
        <taxon>asterids</taxon>
        <taxon>lamiids</taxon>
        <taxon>Gentianales</taxon>
        <taxon>Apocynaceae</taxon>
        <taxon>Rauvolfioideae</taxon>
        <taxon>Vinceae</taxon>
        <taxon>Catharanthinae</taxon>
        <taxon>Catharanthus</taxon>
    </lineage>
</organism>